<evidence type="ECO:0000256" key="7">
    <source>
        <dbReference type="HAMAP-Rule" id="MF_00485"/>
    </source>
</evidence>
<keyword evidence="3 7" id="KW-0694">RNA-binding</keyword>
<evidence type="ECO:0000256" key="1">
    <source>
        <dbReference type="ARBA" id="ARBA00007500"/>
    </source>
</evidence>
<comment type="similarity">
    <text evidence="1 7">Belongs to the eukaryotic ribosomal protein eS4 family.</text>
</comment>
<evidence type="ECO:0000313" key="9">
    <source>
        <dbReference type="EMBL" id="ADC46715.1"/>
    </source>
</evidence>
<dbReference type="PIRSF" id="PIRSF002116">
    <property type="entry name" value="Ribosomal_S4"/>
    <property type="match status" value="1"/>
</dbReference>
<dbReference type="FunFam" id="3.10.290.10:FF:000002">
    <property type="entry name" value="40S ribosomal protein S4"/>
    <property type="match status" value="1"/>
</dbReference>
<dbReference type="Gene3D" id="3.10.290.10">
    <property type="entry name" value="RNA-binding S4 domain"/>
    <property type="match status" value="1"/>
</dbReference>
<dbReference type="GO" id="GO:0022627">
    <property type="term" value="C:cytosolic small ribosomal subunit"/>
    <property type="evidence" value="ECO:0007669"/>
    <property type="project" value="TreeGrafter"/>
</dbReference>
<dbReference type="InterPro" id="IPR038237">
    <property type="entry name" value="Ribosomal_eS4_central_sf"/>
</dbReference>
<sequence>MAKMGSRKHLKRYNAPKTWPIHPKEDTWTVKPAPGTHAINDSLPLLVIIRDILGIADNSREAKRLINTGNVLIDGRAKKDYKFPVGFMDILSIPKTGENYRILLDTKGRLTLHPISAEDAEFKLAKIVNKSTIKGGKTQLNLHDGRNVIVEEDNYSAYDVVCLNIPEQEIKENFEFGEDVVVLVTGGKHTGELGKIQEVIVDQSSKANTVIIEKANKDTFLTLKDYAFVIGKDEPAIDLLEVNQ</sequence>
<dbReference type="InterPro" id="IPR013843">
    <property type="entry name" value="Ribosomal_eS4_N"/>
</dbReference>
<dbReference type="Gene3D" id="2.40.50.740">
    <property type="match status" value="1"/>
</dbReference>
<dbReference type="Pfam" id="PF08071">
    <property type="entry name" value="RS4NT"/>
    <property type="match status" value="1"/>
</dbReference>
<evidence type="ECO:0000256" key="6">
    <source>
        <dbReference type="ARBA" id="ARBA00035272"/>
    </source>
</evidence>
<dbReference type="InterPro" id="IPR002942">
    <property type="entry name" value="S4_RNA-bd"/>
</dbReference>
<dbReference type="InterPro" id="IPR000876">
    <property type="entry name" value="Ribosomal_eS4"/>
</dbReference>
<dbReference type="Pfam" id="PF01479">
    <property type="entry name" value="S4"/>
    <property type="match status" value="1"/>
</dbReference>
<keyword evidence="4 7" id="KW-0689">Ribosomal protein</keyword>
<evidence type="ECO:0000259" key="8">
    <source>
        <dbReference type="SMART" id="SM00363"/>
    </source>
</evidence>
<dbReference type="InterPro" id="IPR036986">
    <property type="entry name" value="S4_RNA-bd_sf"/>
</dbReference>
<dbReference type="InterPro" id="IPR041982">
    <property type="entry name" value="Ribosomal_eS4_KOW"/>
</dbReference>
<evidence type="ECO:0000256" key="3">
    <source>
        <dbReference type="ARBA" id="ARBA00022884"/>
    </source>
</evidence>
<dbReference type="CDD" id="cd06087">
    <property type="entry name" value="KOW_RPS4"/>
    <property type="match status" value="1"/>
</dbReference>
<dbReference type="GO" id="GO:0003735">
    <property type="term" value="F:structural constituent of ribosome"/>
    <property type="evidence" value="ECO:0007669"/>
    <property type="project" value="InterPro"/>
</dbReference>
<keyword evidence="2" id="KW-0699">rRNA-binding</keyword>
<dbReference type="PANTHER" id="PTHR11581:SF0">
    <property type="entry name" value="SMALL RIBOSOMAL SUBUNIT PROTEIN ES4"/>
    <property type="match status" value="1"/>
</dbReference>
<dbReference type="InterPro" id="IPR014722">
    <property type="entry name" value="Rib_uL2_dom2"/>
</dbReference>
<keyword evidence="5 7" id="KW-0687">Ribonucleoprotein</keyword>
<evidence type="ECO:0000313" key="10">
    <source>
        <dbReference type="Proteomes" id="UP000008680"/>
    </source>
</evidence>
<dbReference type="RefSeq" id="WP_012955666.1">
    <property type="nucleotide sequence ID" value="NC_013790.1"/>
</dbReference>
<evidence type="ECO:0000256" key="5">
    <source>
        <dbReference type="ARBA" id="ARBA00023274"/>
    </source>
</evidence>
<organism evidence="9 10">
    <name type="scientific">Methanobrevibacter ruminantium (strain ATCC 35063 / DSM 1093 / JCM 13430 / OCM 146 / M1)</name>
    <name type="common">Methanobacterium ruminantium</name>
    <dbReference type="NCBI Taxonomy" id="634498"/>
    <lineage>
        <taxon>Archaea</taxon>
        <taxon>Methanobacteriati</taxon>
        <taxon>Methanobacteriota</taxon>
        <taxon>Methanomada group</taxon>
        <taxon>Methanobacteria</taxon>
        <taxon>Methanobacteriales</taxon>
        <taxon>Methanobacteriaceae</taxon>
        <taxon>Methanobrevibacter</taxon>
    </lineage>
</organism>
<evidence type="ECO:0000256" key="4">
    <source>
        <dbReference type="ARBA" id="ARBA00022980"/>
    </source>
</evidence>
<proteinExistence type="inferred from homology"/>
<reference evidence="9 10" key="1">
    <citation type="journal article" date="2010" name="PLoS ONE">
        <title>The genome sequence of the rumen methanogen Methanobrevibacter ruminantium reveals new possibilities for controlling ruminant methane emissions.</title>
        <authorList>
            <person name="Leahy S.C."/>
            <person name="Kelly W.J."/>
            <person name="Altermann E."/>
            <person name="Ronimus R.S."/>
            <person name="Yeoman C.J."/>
            <person name="Pacheco D.M."/>
            <person name="Li D."/>
            <person name="Kong Z."/>
            <person name="McTavish S."/>
            <person name="Sang C."/>
            <person name="Lambie S.C."/>
            <person name="Janssen P.H."/>
            <person name="Dey D."/>
            <person name="Attwood G.T."/>
        </authorList>
    </citation>
    <scope>NUCLEOTIDE SEQUENCE [LARGE SCALE GENOMIC DNA]</scope>
    <source>
        <strain evidence="10">ATCC 35063 / DSM 1093 / JCM 13430 / OCM 146 / M1</strain>
    </source>
</reference>
<dbReference type="EMBL" id="CP001719">
    <property type="protein sequence ID" value="ADC46715.1"/>
    <property type="molecule type" value="Genomic_DNA"/>
</dbReference>
<dbReference type="InterPro" id="IPR005824">
    <property type="entry name" value="KOW"/>
</dbReference>
<dbReference type="PATRIC" id="fig|634498.28.peg.865"/>
<dbReference type="HAMAP" id="MF_00485">
    <property type="entry name" value="Ribosomal_eS4"/>
    <property type="match status" value="1"/>
</dbReference>
<dbReference type="SMART" id="SM00363">
    <property type="entry name" value="S4"/>
    <property type="match status" value="1"/>
</dbReference>
<protein>
    <recommendedName>
        <fullName evidence="6 7">Small ribosomal subunit protein eS4</fullName>
    </recommendedName>
</protein>
<dbReference type="PANTHER" id="PTHR11581">
    <property type="entry name" value="30S/40S RIBOSOMAL PROTEIN S4"/>
    <property type="match status" value="1"/>
</dbReference>
<dbReference type="HOGENOM" id="CLU_060400_0_0_2"/>
<gene>
    <name evidence="7 9" type="primary">rps4e</name>
    <name evidence="9" type="ordered locus">mru_0864</name>
</gene>
<accession>D3E2F4</accession>
<dbReference type="AlphaFoldDB" id="D3E2F4"/>
<evidence type="ECO:0000256" key="2">
    <source>
        <dbReference type="ARBA" id="ARBA00022730"/>
    </source>
</evidence>
<dbReference type="GeneID" id="8770515"/>
<dbReference type="Pfam" id="PF00467">
    <property type="entry name" value="KOW"/>
    <property type="match status" value="1"/>
</dbReference>
<dbReference type="STRING" id="634498.mru_0864"/>
<dbReference type="NCBIfam" id="NF003312">
    <property type="entry name" value="PRK04313.1"/>
    <property type="match status" value="1"/>
</dbReference>
<name>D3E2F4_METRM</name>
<dbReference type="SUPFAM" id="SSF55174">
    <property type="entry name" value="Alpha-L RNA-binding motif"/>
    <property type="match status" value="1"/>
</dbReference>
<dbReference type="GO" id="GO:0019843">
    <property type="term" value="F:rRNA binding"/>
    <property type="evidence" value="ECO:0007669"/>
    <property type="project" value="UniProtKB-KW"/>
</dbReference>
<keyword evidence="10" id="KW-1185">Reference proteome</keyword>
<dbReference type="Proteomes" id="UP000008680">
    <property type="component" value="Chromosome"/>
</dbReference>
<dbReference type="Gene3D" id="2.30.30.30">
    <property type="match status" value="1"/>
</dbReference>
<dbReference type="Pfam" id="PF00900">
    <property type="entry name" value="Ribosomal_S4e"/>
    <property type="match status" value="1"/>
</dbReference>
<feature type="domain" description="RNA-binding S4" evidence="8">
    <location>
        <begin position="44"/>
        <end position="107"/>
    </location>
</feature>
<dbReference type="eggNOG" id="arCOG04093">
    <property type="taxonomic scope" value="Archaea"/>
</dbReference>
<dbReference type="PROSITE" id="PS50889">
    <property type="entry name" value="S4"/>
    <property type="match status" value="1"/>
</dbReference>
<dbReference type="InterPro" id="IPR013845">
    <property type="entry name" value="Ribosomal_eS4_central_region"/>
</dbReference>
<dbReference type="KEGG" id="mru:mru_0864"/>
<dbReference type="CDD" id="cd00165">
    <property type="entry name" value="S4"/>
    <property type="match status" value="1"/>
</dbReference>
<dbReference type="OrthoDB" id="372073at2157"/>
<dbReference type="GO" id="GO:0006412">
    <property type="term" value="P:translation"/>
    <property type="evidence" value="ECO:0007669"/>
    <property type="project" value="UniProtKB-UniRule"/>
</dbReference>